<dbReference type="Pfam" id="PF00591">
    <property type="entry name" value="Glycos_transf_3"/>
    <property type="match status" value="1"/>
</dbReference>
<keyword evidence="3" id="KW-0057">Aromatic amino acid biosynthesis</keyword>
<dbReference type="GO" id="GO:0000162">
    <property type="term" value="P:L-tryptophan biosynthetic process"/>
    <property type="evidence" value="ECO:0007669"/>
    <property type="project" value="UniProtKB-KW"/>
</dbReference>
<dbReference type="SUPFAM" id="SSF52418">
    <property type="entry name" value="Nucleoside phosphorylase/phosphoribosyltransferase catalytic domain"/>
    <property type="match status" value="1"/>
</dbReference>
<organism evidence="6 7">
    <name type="scientific">Thioalkalivibrio halophilus</name>
    <dbReference type="NCBI Taxonomy" id="252474"/>
    <lineage>
        <taxon>Bacteria</taxon>
        <taxon>Pseudomonadati</taxon>
        <taxon>Pseudomonadota</taxon>
        <taxon>Gammaproteobacteria</taxon>
        <taxon>Chromatiales</taxon>
        <taxon>Ectothiorhodospiraceae</taxon>
        <taxon>Thioalkalivibrio</taxon>
    </lineage>
</organism>
<keyword evidence="3" id="KW-0028">Amino-acid biosynthesis</keyword>
<dbReference type="AlphaFoldDB" id="A0A1V3A273"/>
<accession>A0A1V3A273</accession>
<protein>
    <submittedName>
        <fullName evidence="6">Anthranilate phosphoribosyltransferase</fullName>
    </submittedName>
</protein>
<dbReference type="PANTHER" id="PTHR43285">
    <property type="entry name" value="ANTHRANILATE PHOSPHORIBOSYLTRANSFERASE"/>
    <property type="match status" value="1"/>
</dbReference>
<dbReference type="Proteomes" id="UP000189177">
    <property type="component" value="Unassembled WGS sequence"/>
</dbReference>
<keyword evidence="3" id="KW-0822">Tryptophan biosynthesis</keyword>
<dbReference type="GO" id="GO:0004048">
    <property type="term" value="F:anthranilate phosphoribosyltransferase activity"/>
    <property type="evidence" value="ECO:0007669"/>
    <property type="project" value="InterPro"/>
</dbReference>
<reference evidence="6 7" key="1">
    <citation type="submission" date="2017-02" db="EMBL/GenBank/DDBJ databases">
        <title>Genomic diversity within the haloalkaliphilic genus Thioalkalivibrio.</title>
        <authorList>
            <person name="Ahn A.-C."/>
            <person name="Meier-Kolthoff J."/>
            <person name="Overmars L."/>
            <person name="Richter M."/>
            <person name="Woyke T."/>
            <person name="Sorokin D.Y."/>
            <person name="Muyzer G."/>
        </authorList>
    </citation>
    <scope>NUCLEOTIDE SEQUENCE [LARGE SCALE GENOMIC DNA]</scope>
    <source>
        <strain evidence="6 7">HL17</strain>
    </source>
</reference>
<name>A0A1V3A273_9GAMM</name>
<evidence type="ECO:0000259" key="4">
    <source>
        <dbReference type="Pfam" id="PF00591"/>
    </source>
</evidence>
<dbReference type="InterPro" id="IPR036320">
    <property type="entry name" value="Glycosyl_Trfase_fam3_N_dom_sf"/>
</dbReference>
<dbReference type="Gene3D" id="3.40.1030.10">
    <property type="entry name" value="Nucleoside phosphorylase/phosphoribosyltransferase catalytic domain"/>
    <property type="match status" value="1"/>
</dbReference>
<evidence type="ECO:0000256" key="1">
    <source>
        <dbReference type="ARBA" id="ARBA00022676"/>
    </source>
</evidence>
<dbReference type="InterPro" id="IPR017459">
    <property type="entry name" value="Glycosyl_Trfase_fam3_N_dom"/>
</dbReference>
<dbReference type="EMBL" id="MUZR01000006">
    <property type="protein sequence ID" value="OOC11173.1"/>
    <property type="molecule type" value="Genomic_DNA"/>
</dbReference>
<evidence type="ECO:0000313" key="6">
    <source>
        <dbReference type="EMBL" id="OOC11173.1"/>
    </source>
</evidence>
<dbReference type="Gene3D" id="1.20.970.10">
    <property type="entry name" value="Transferase, Pyrimidine Nucleoside Phosphorylase, Chain C"/>
    <property type="match status" value="1"/>
</dbReference>
<dbReference type="PANTHER" id="PTHR43285:SF2">
    <property type="entry name" value="ANTHRANILATE PHOSPHORIBOSYLTRANSFERASE"/>
    <property type="match status" value="1"/>
</dbReference>
<proteinExistence type="predicted"/>
<evidence type="ECO:0000259" key="5">
    <source>
        <dbReference type="Pfam" id="PF02885"/>
    </source>
</evidence>
<dbReference type="Pfam" id="PF02885">
    <property type="entry name" value="Glycos_trans_3N"/>
    <property type="match status" value="1"/>
</dbReference>
<dbReference type="STRING" id="252474.B1A74_01930"/>
<dbReference type="SUPFAM" id="SSF47648">
    <property type="entry name" value="Nucleoside phosphorylase/phosphoribosyltransferase N-terminal domain"/>
    <property type="match status" value="1"/>
</dbReference>
<feature type="domain" description="Glycosyl transferase family 3 N-terminal" evidence="5">
    <location>
        <begin position="18"/>
        <end position="82"/>
    </location>
</feature>
<dbReference type="OrthoDB" id="9768896at2"/>
<keyword evidence="7" id="KW-1185">Reference proteome</keyword>
<evidence type="ECO:0000256" key="2">
    <source>
        <dbReference type="ARBA" id="ARBA00022679"/>
    </source>
</evidence>
<dbReference type="InterPro" id="IPR035902">
    <property type="entry name" value="Nuc_phospho_transferase"/>
</dbReference>
<dbReference type="InterPro" id="IPR005940">
    <property type="entry name" value="Anthranilate_Pribosyl_Tfrase"/>
</dbReference>
<evidence type="ECO:0000256" key="3">
    <source>
        <dbReference type="ARBA" id="ARBA00022822"/>
    </source>
</evidence>
<gene>
    <name evidence="6" type="ORF">B1A74_01930</name>
</gene>
<keyword evidence="1 6" id="KW-0328">Glycosyltransferase</keyword>
<sequence length="373" mass="39243">MREAANVSPDPAAVMRGCIQKVATGPELSKDLSRDEARAAMQAILEGHVDPVQAAVFLIGLRMKRETLEESEGVLQALRDHATTAVADVDHLIDIADPYDGHVRGLPATAFLPAVLAACGQPAVCHGIESIGPKFGATPRMVLRAAGVDTDLSPQAAAARIAREDIGWAYVDMHAFCPGLHALTDLRNLIIKRNTLTTVENLVGPVRARGRTHIMVGYVHKAYPPVYAHLARYSGFASGLVVRGGEGGVIPSLQQPGRAFLYRDGGPERELALDPAALGIRAESRAVPLPSGIVSTEAGNGAQPQADGREVAPEAARAGLAALRGESGPMRDSLIYAGALALHHLGAEDDMNSAAERVRQVLDDGSALVRFAG</sequence>
<dbReference type="GO" id="GO:0005829">
    <property type="term" value="C:cytosol"/>
    <property type="evidence" value="ECO:0007669"/>
    <property type="project" value="TreeGrafter"/>
</dbReference>
<keyword evidence="2 6" id="KW-0808">Transferase</keyword>
<comment type="caution">
    <text evidence="6">The sequence shown here is derived from an EMBL/GenBank/DDBJ whole genome shotgun (WGS) entry which is preliminary data.</text>
</comment>
<evidence type="ECO:0000313" key="7">
    <source>
        <dbReference type="Proteomes" id="UP000189177"/>
    </source>
</evidence>
<dbReference type="InterPro" id="IPR000312">
    <property type="entry name" value="Glycosyl_Trfase_fam3"/>
</dbReference>
<feature type="domain" description="Glycosyl transferase family 3" evidence="4">
    <location>
        <begin position="114"/>
        <end position="280"/>
    </location>
</feature>
<dbReference type="RefSeq" id="WP_077243615.1">
    <property type="nucleotide sequence ID" value="NZ_MUZR01000006.1"/>
</dbReference>